<comment type="caution">
    <text evidence="1">The sequence shown here is derived from an EMBL/GenBank/DDBJ whole genome shotgun (WGS) entry which is preliminary data.</text>
</comment>
<name>A0A919PML9_9ACTN</name>
<proteinExistence type="predicted"/>
<evidence type="ECO:0000313" key="1">
    <source>
        <dbReference type="EMBL" id="GIG46739.1"/>
    </source>
</evidence>
<organism evidence="1 2">
    <name type="scientific">Dactylosporangium siamense</name>
    <dbReference type="NCBI Taxonomy" id="685454"/>
    <lineage>
        <taxon>Bacteria</taxon>
        <taxon>Bacillati</taxon>
        <taxon>Actinomycetota</taxon>
        <taxon>Actinomycetes</taxon>
        <taxon>Micromonosporales</taxon>
        <taxon>Micromonosporaceae</taxon>
        <taxon>Dactylosporangium</taxon>
    </lineage>
</organism>
<dbReference type="AlphaFoldDB" id="A0A919PML9"/>
<dbReference type="EMBL" id="BONQ01000077">
    <property type="protein sequence ID" value="GIG46739.1"/>
    <property type="molecule type" value="Genomic_DNA"/>
</dbReference>
<dbReference type="RefSeq" id="WP_203848505.1">
    <property type="nucleotide sequence ID" value="NZ_BAAAVW010000016.1"/>
</dbReference>
<gene>
    <name evidence="1" type="ORF">Dsi01nite_047800</name>
</gene>
<accession>A0A919PML9</accession>
<keyword evidence="2" id="KW-1185">Reference proteome</keyword>
<dbReference type="Proteomes" id="UP000660611">
    <property type="component" value="Unassembled WGS sequence"/>
</dbReference>
<reference evidence="1" key="1">
    <citation type="submission" date="2021-01" db="EMBL/GenBank/DDBJ databases">
        <title>Whole genome shotgun sequence of Dactylosporangium siamense NBRC 106093.</title>
        <authorList>
            <person name="Komaki H."/>
            <person name="Tamura T."/>
        </authorList>
    </citation>
    <scope>NUCLEOTIDE SEQUENCE</scope>
    <source>
        <strain evidence="1">NBRC 106093</strain>
    </source>
</reference>
<sequence>MTVSYCRRWNSLLHAPIEPMSEDEARALDAAGTLYCAVVGGPGQVDAVVEVVRGSGYFGVYFFDTHERQKTKFDFGRRPEGGLFLNTVIAWQYPDDRPRRQLNEASRIDEVQYKPEGTVRHIVRDKAADEKTTTDFRDVPLDINHEPEPAFGDWASIARFERAPKPAG</sequence>
<evidence type="ECO:0000313" key="2">
    <source>
        <dbReference type="Proteomes" id="UP000660611"/>
    </source>
</evidence>
<protein>
    <submittedName>
        <fullName evidence="1">Uncharacterized protein</fullName>
    </submittedName>
</protein>